<dbReference type="EC" id="6.1.1.5" evidence="15"/>
<dbReference type="Gene3D" id="3.40.50.620">
    <property type="entry name" value="HUPs"/>
    <property type="match status" value="2"/>
</dbReference>
<evidence type="ECO:0000313" key="20">
    <source>
        <dbReference type="Proteomes" id="UP000230767"/>
    </source>
</evidence>
<dbReference type="PANTHER" id="PTHR42780">
    <property type="entry name" value="SOLEUCYL-TRNA SYNTHETASE"/>
    <property type="match status" value="1"/>
</dbReference>
<dbReference type="SMART" id="SM00855">
    <property type="entry name" value="PGAM"/>
    <property type="match status" value="1"/>
</dbReference>
<evidence type="ECO:0000256" key="14">
    <source>
        <dbReference type="ARBA" id="ARBA00048359"/>
    </source>
</evidence>
<keyword evidence="11 15" id="KW-0648">Protein biosynthesis</keyword>
<comment type="domain">
    <text evidence="15">IleRS has two distinct active sites: one for aminoacylation and one for editing. The misactivated valine is translocated from the active site to the editing site, which sterically excludes the correctly activated isoleucine. The single editing site contains two valyl binding pockets, one specific for each substrate (Val-AMP or Val-tRNA(Ile)).</text>
</comment>
<feature type="binding site" evidence="16">
    <location>
        <position position="544"/>
    </location>
    <ligand>
        <name>substrate</name>
    </ligand>
</feature>
<feature type="domain" description="Aminoacyl-tRNA synthetase class Ia" evidence="17">
    <location>
        <begin position="677"/>
        <end position="821"/>
    </location>
</feature>
<feature type="short sequence motif" description="'KMSKS' region" evidence="15">
    <location>
        <begin position="788"/>
        <end position="792"/>
    </location>
</feature>
<keyword evidence="9 15" id="KW-0862">Zinc</keyword>
<dbReference type="InterPro" id="IPR002300">
    <property type="entry name" value="aa-tRNA-synth_Ia"/>
</dbReference>
<keyword evidence="12 15" id="KW-0030">Aminoacyl-tRNA synthetase</keyword>
<dbReference type="SUPFAM" id="SSF50677">
    <property type="entry name" value="ValRS/IleRS/LeuRS editing domain"/>
    <property type="match status" value="1"/>
</dbReference>
<dbReference type="InterPro" id="IPR013078">
    <property type="entry name" value="His_Pase_superF_clade-1"/>
</dbReference>
<comment type="caution">
    <text evidence="19">The sequence shown here is derived from an EMBL/GenBank/DDBJ whole genome shotgun (WGS) entry which is preliminary data.</text>
</comment>
<comment type="function">
    <text evidence="13 15">Catalyzes the attachment of isoleucine to tRNA(Ile). As IleRS can inadvertently accommodate and process structurally similar amino acids such as valine, to avoid such errors it has two additional distinct tRNA(Ile)-dependent editing activities. One activity is designated as 'pretransfer' editing and involves the hydrolysis of activated Val-AMP. The other activity is designated 'posttransfer' editing and involves deacylation of mischarged Val-tRNA(Ile).</text>
</comment>
<feature type="domain" description="Aminoacyl-tRNA synthetase class Ia" evidence="17">
    <location>
        <begin position="11"/>
        <end position="480"/>
    </location>
</feature>
<keyword evidence="8 15" id="KW-0547">Nucleotide-binding</keyword>
<comment type="subcellular location">
    <subcellularLocation>
        <location evidence="2 15">Cytoplasm</location>
    </subcellularLocation>
</comment>
<dbReference type="Gene3D" id="1.10.730.10">
    <property type="entry name" value="Isoleucyl-tRNA Synthetase, Domain 1"/>
    <property type="match status" value="1"/>
</dbReference>
<dbReference type="InterPro" id="IPR029033">
    <property type="entry name" value="His_PPase_superfam"/>
</dbReference>
<dbReference type="InterPro" id="IPR002301">
    <property type="entry name" value="Ile-tRNA-ligase"/>
</dbReference>
<dbReference type="InterPro" id="IPR014729">
    <property type="entry name" value="Rossmann-like_a/b/a_fold"/>
</dbReference>
<comment type="subunit">
    <text evidence="4 15">Monomer.</text>
</comment>
<dbReference type="GO" id="GO:0005524">
    <property type="term" value="F:ATP binding"/>
    <property type="evidence" value="ECO:0007669"/>
    <property type="project" value="UniProtKB-UniRule"/>
</dbReference>
<evidence type="ECO:0000256" key="3">
    <source>
        <dbReference type="ARBA" id="ARBA00007078"/>
    </source>
</evidence>
<dbReference type="HAMAP" id="MF_02003">
    <property type="entry name" value="Ile_tRNA_synth_type2"/>
    <property type="match status" value="1"/>
</dbReference>
<evidence type="ECO:0000256" key="9">
    <source>
        <dbReference type="ARBA" id="ARBA00022833"/>
    </source>
</evidence>
<keyword evidence="10 15" id="KW-0067">ATP-binding</keyword>
<dbReference type="PANTHER" id="PTHR42780:SF1">
    <property type="entry name" value="ISOLEUCINE--TRNA LIGASE, CYTOPLASMIC"/>
    <property type="match status" value="1"/>
</dbReference>
<dbReference type="FunFam" id="3.40.50.620:FF:000063">
    <property type="entry name" value="Isoleucine--tRNA ligase"/>
    <property type="match status" value="1"/>
</dbReference>
<sequence length="1166" mass="137386">MELNFPKLEQKILKFWKQNRTFEKSIKRRARARDFVFYEGPPTANAKAGLHHVLARVYKDIICRYKTMRGFRVLRKAGWDTHGLPVELEIEKKLGLKNKKEIEKYGIAKFNKRCKESVWLYKQDWEKLTERIGFWLNMKNPYITCEPDFIETLWWIIKQIWYKGLLYQDYKVVPYCPRCQTSLSSHEVALGYEKIKENSIYVKFKLKNTRARFFLVWTTTPWTLPANVALAVNSNLNYVEAHLDSNEIYILAEDRLEYLKKHFNIKNAQILRKINGKTLVNLEYEQLIDFAKTDKPAFRVVAGDFVSTKEGTGIVHIAPAFGEDDMEIAKKNNLPILMTVDETGRFKPEIKAWAGMYVKEADQLIIERLQSRRSLWVTELYEHDYPFCWRCASPLLYYAKQGWFINMQKVKKDLIKNNQKINWVPTHLKKGRFGEWLQDLKDWAFSRERYWGTPLPIWKCQKCQHLEVIGSKKELFGRKFSTNQYYVLRHGQTIYQTKKKKIMYPWPENRPILLTKEGEKQIKKVAKKLKNKKIDLIYASDVSRTRQTAEIVAEELGVKIIFDKRLRDINLGTYHGGRKEDFYRDFPKNPERFYGRKPPGGENWGECRKRMIDCLNDIDRRYQNKTILIVGHGDPLWLLEGVLDGLDDKKLLERKIKKTYVKTGEFRKIRFKKIPLDEKGKFDFHRPYIDQIKFYCSRCDGKMERVPEVVDCWFDSGAMPLAQFHYPFENKEKIDKRQQFPADYISEAVDQTRGWFYTLLAISSLLGLESPYKNVISLGHVLDEKGEKMSKSKGNVVNPWKIIEKYGSDSSRWYFYTINQPGDEKFFREKDIEDCLKRFILTLWNSYVFFETYVPKKEISRGARQNNSKDGGFGPRLQNSKSKNILDKWVVSKLNQLILEVTDCLNKYDITTASRLIEDFVIEDLSQWYIRRSRKRFQKPETKKELKEASKTFGFVLLILSKLTAPFIPFLSEEIHKGLTSGFRPSVHLEDWPKTARKLIDEKLEKKMEKVRELCALALAERAKVGIKVRQPLASLQIPNSKFQIPKELLGLIKEEVNVKEISFGKTLKLDTKITPELKEEGIVREVIRNIQEMRKKAGLRPKDKILVRYSGSINLNEILMRNKNLILKEAKVKNFVFGKKPKEAFIIEKEIKVDQEKLHLAIKKV</sequence>
<dbReference type="GO" id="GO:0008270">
    <property type="term" value="F:zinc ion binding"/>
    <property type="evidence" value="ECO:0007669"/>
    <property type="project" value="UniProtKB-UniRule"/>
</dbReference>
<dbReference type="InterPro" id="IPR013155">
    <property type="entry name" value="M/V/L/I-tRNA-synth_anticd-bd"/>
</dbReference>
<evidence type="ECO:0000259" key="17">
    <source>
        <dbReference type="Pfam" id="PF00133"/>
    </source>
</evidence>
<evidence type="ECO:0000313" key="19">
    <source>
        <dbReference type="EMBL" id="PIY88897.1"/>
    </source>
</evidence>
<gene>
    <name evidence="15" type="primary">ileS</name>
    <name evidence="19" type="ORF">COY73_02495</name>
</gene>
<dbReference type="GO" id="GO:0004822">
    <property type="term" value="F:isoleucine-tRNA ligase activity"/>
    <property type="evidence" value="ECO:0007669"/>
    <property type="project" value="UniProtKB-UniRule"/>
</dbReference>
<feature type="short sequence motif" description="'HIGH' region" evidence="15">
    <location>
        <begin position="42"/>
        <end position="52"/>
    </location>
</feature>
<dbReference type="GO" id="GO:0006428">
    <property type="term" value="P:isoleucyl-tRNA aminoacylation"/>
    <property type="evidence" value="ECO:0007669"/>
    <property type="project" value="UniProtKB-UniRule"/>
</dbReference>
<name>A0A2M7R6G3_9BACT</name>
<dbReference type="SUPFAM" id="SSF53254">
    <property type="entry name" value="Phosphoglycerate mutase-like"/>
    <property type="match status" value="1"/>
</dbReference>
<dbReference type="SUPFAM" id="SSF52374">
    <property type="entry name" value="Nucleotidylyl transferase"/>
    <property type="match status" value="2"/>
</dbReference>
<dbReference type="InterPro" id="IPR023586">
    <property type="entry name" value="Ile-tRNA-ligase_type2"/>
</dbReference>
<accession>A0A2M7R6G3</accession>
<evidence type="ECO:0000256" key="10">
    <source>
        <dbReference type="ARBA" id="ARBA00022840"/>
    </source>
</evidence>
<dbReference type="Pfam" id="PF19302">
    <property type="entry name" value="DUF5915"/>
    <property type="match status" value="1"/>
</dbReference>
<reference evidence="20" key="1">
    <citation type="submission" date="2017-09" db="EMBL/GenBank/DDBJ databases">
        <title>Depth-based differentiation of microbial function through sediment-hosted aquifers and enrichment of novel symbionts in the deep terrestrial subsurface.</title>
        <authorList>
            <person name="Probst A.J."/>
            <person name="Ladd B."/>
            <person name="Jarett J.K."/>
            <person name="Geller-Mcgrath D.E."/>
            <person name="Sieber C.M.K."/>
            <person name="Emerson J.B."/>
            <person name="Anantharaman K."/>
            <person name="Thomas B.C."/>
            <person name="Malmstrom R."/>
            <person name="Stieglmeier M."/>
            <person name="Klingl A."/>
            <person name="Woyke T."/>
            <person name="Ryan C.M."/>
            <person name="Banfield J.F."/>
        </authorList>
    </citation>
    <scope>NUCLEOTIDE SEQUENCE [LARGE SCALE GENOMIC DNA]</scope>
</reference>
<dbReference type="Pfam" id="PF00133">
    <property type="entry name" value="tRNA-synt_1"/>
    <property type="match status" value="2"/>
</dbReference>
<evidence type="ECO:0000256" key="2">
    <source>
        <dbReference type="ARBA" id="ARBA00004496"/>
    </source>
</evidence>
<dbReference type="CDD" id="cd07961">
    <property type="entry name" value="Anticodon_Ia_Ile_ABEc"/>
    <property type="match status" value="1"/>
</dbReference>
<dbReference type="GO" id="GO:0000049">
    <property type="term" value="F:tRNA binding"/>
    <property type="evidence" value="ECO:0007669"/>
    <property type="project" value="InterPro"/>
</dbReference>
<keyword evidence="6 15" id="KW-0436">Ligase</keyword>
<comment type="similarity">
    <text evidence="3 15">Belongs to the class-I aminoacyl-tRNA synthetase family. IleS type 2 subfamily.</text>
</comment>
<dbReference type="AlphaFoldDB" id="A0A2M7R6G3"/>
<comment type="catalytic activity">
    <reaction evidence="14 15">
        <text>tRNA(Ile) + L-isoleucine + ATP = L-isoleucyl-tRNA(Ile) + AMP + diphosphate</text>
        <dbReference type="Rhea" id="RHEA:11060"/>
        <dbReference type="Rhea" id="RHEA-COMP:9666"/>
        <dbReference type="Rhea" id="RHEA-COMP:9695"/>
        <dbReference type="ChEBI" id="CHEBI:30616"/>
        <dbReference type="ChEBI" id="CHEBI:33019"/>
        <dbReference type="ChEBI" id="CHEBI:58045"/>
        <dbReference type="ChEBI" id="CHEBI:78442"/>
        <dbReference type="ChEBI" id="CHEBI:78528"/>
        <dbReference type="ChEBI" id="CHEBI:456215"/>
        <dbReference type="EC" id="6.1.1.5"/>
    </reaction>
</comment>
<evidence type="ECO:0000256" key="6">
    <source>
        <dbReference type="ARBA" id="ARBA00022598"/>
    </source>
</evidence>
<dbReference type="PRINTS" id="PR00984">
    <property type="entry name" value="TRNASYNTHILE"/>
</dbReference>
<evidence type="ECO:0000256" key="13">
    <source>
        <dbReference type="ARBA" id="ARBA00025217"/>
    </source>
</evidence>
<dbReference type="Gene3D" id="3.90.740.10">
    <property type="entry name" value="Valyl/Leucyl/Isoleucyl-tRNA synthetase, editing domain"/>
    <property type="match status" value="1"/>
</dbReference>
<evidence type="ECO:0000256" key="8">
    <source>
        <dbReference type="ARBA" id="ARBA00022741"/>
    </source>
</evidence>
<evidence type="ECO:0000256" key="11">
    <source>
        <dbReference type="ARBA" id="ARBA00022917"/>
    </source>
</evidence>
<evidence type="ECO:0000256" key="1">
    <source>
        <dbReference type="ARBA" id="ARBA00001947"/>
    </source>
</evidence>
<evidence type="ECO:0000256" key="15">
    <source>
        <dbReference type="HAMAP-Rule" id="MF_02003"/>
    </source>
</evidence>
<dbReference type="CDD" id="cd07067">
    <property type="entry name" value="HP_PGM_like"/>
    <property type="match status" value="1"/>
</dbReference>
<evidence type="ECO:0000256" key="7">
    <source>
        <dbReference type="ARBA" id="ARBA00022723"/>
    </source>
</evidence>
<comment type="cofactor">
    <cofactor evidence="1 15">
        <name>Zn(2+)</name>
        <dbReference type="ChEBI" id="CHEBI:29105"/>
    </cofactor>
</comment>
<feature type="domain" description="Methionyl/Valyl/Leucyl/Isoleucyl-tRNA synthetase anticodon-binding" evidence="18">
    <location>
        <begin position="887"/>
        <end position="1033"/>
    </location>
</feature>
<dbReference type="InterPro" id="IPR009080">
    <property type="entry name" value="tRNAsynth_Ia_anticodon-bd"/>
</dbReference>
<dbReference type="InterPro" id="IPR009008">
    <property type="entry name" value="Val/Leu/Ile-tRNA-synth_edit"/>
</dbReference>
<protein>
    <recommendedName>
        <fullName evidence="15">Isoleucine--tRNA ligase</fullName>
        <ecNumber evidence="15">6.1.1.5</ecNumber>
    </recommendedName>
    <alternativeName>
        <fullName evidence="15">Isoleucyl-tRNA synthetase</fullName>
        <shortName evidence="15">IleRS</shortName>
    </alternativeName>
</protein>
<dbReference type="GO" id="GO:0005737">
    <property type="term" value="C:cytoplasm"/>
    <property type="evidence" value="ECO:0007669"/>
    <property type="project" value="UniProtKB-SubCell"/>
</dbReference>
<evidence type="ECO:0000259" key="18">
    <source>
        <dbReference type="Pfam" id="PF08264"/>
    </source>
</evidence>
<evidence type="ECO:0000256" key="4">
    <source>
        <dbReference type="ARBA" id="ARBA00011245"/>
    </source>
</evidence>
<dbReference type="Proteomes" id="UP000230767">
    <property type="component" value="Unassembled WGS sequence"/>
</dbReference>
<feature type="binding site" evidence="15">
    <location>
        <position position="791"/>
    </location>
    <ligand>
        <name>ATP</name>
        <dbReference type="ChEBI" id="CHEBI:30616"/>
    </ligand>
</feature>
<dbReference type="Pfam" id="PF00300">
    <property type="entry name" value="His_Phos_1"/>
    <property type="match status" value="1"/>
</dbReference>
<dbReference type="EMBL" id="PFLW01000062">
    <property type="protein sequence ID" value="PIY88897.1"/>
    <property type="molecule type" value="Genomic_DNA"/>
</dbReference>
<feature type="binding site" evidence="16">
    <location>
        <position position="579"/>
    </location>
    <ligand>
        <name>substrate</name>
    </ligand>
</feature>
<dbReference type="SUPFAM" id="SSF47323">
    <property type="entry name" value="Anticodon-binding domain of a subclass of class I aminoacyl-tRNA synthetases"/>
    <property type="match status" value="1"/>
</dbReference>
<dbReference type="InterPro" id="IPR033709">
    <property type="entry name" value="Anticodon_Ile_ABEc"/>
</dbReference>
<evidence type="ECO:0000256" key="12">
    <source>
        <dbReference type="ARBA" id="ARBA00023146"/>
    </source>
</evidence>
<keyword evidence="7 15" id="KW-0479">Metal-binding</keyword>
<dbReference type="Gene3D" id="3.40.50.1240">
    <property type="entry name" value="Phosphoglycerate mutase-like"/>
    <property type="match status" value="1"/>
</dbReference>
<evidence type="ECO:0000256" key="16">
    <source>
        <dbReference type="PIRSR" id="PIRSR613078-2"/>
    </source>
</evidence>
<dbReference type="Pfam" id="PF08264">
    <property type="entry name" value="Anticodon_1"/>
    <property type="match status" value="1"/>
</dbReference>
<evidence type="ECO:0000256" key="5">
    <source>
        <dbReference type="ARBA" id="ARBA00022490"/>
    </source>
</evidence>
<dbReference type="GO" id="GO:0002161">
    <property type="term" value="F:aminoacyl-tRNA deacylase activity"/>
    <property type="evidence" value="ECO:0007669"/>
    <property type="project" value="InterPro"/>
</dbReference>
<organism evidence="19 20">
    <name type="scientific">Candidatus Nealsonbacteria bacterium CG_4_10_14_0_8_um_filter_37_14</name>
    <dbReference type="NCBI Taxonomy" id="1974684"/>
    <lineage>
        <taxon>Bacteria</taxon>
        <taxon>Candidatus Nealsoniibacteriota</taxon>
    </lineage>
</organism>
<proteinExistence type="inferred from homology"/>
<keyword evidence="5 15" id="KW-0963">Cytoplasm</keyword>